<gene>
    <name evidence="3" type="ORF">JMJ35_008463</name>
</gene>
<dbReference type="SUPFAM" id="SSF81296">
    <property type="entry name" value="E set domains"/>
    <property type="match status" value="1"/>
</dbReference>
<dbReference type="CDD" id="cd22952">
    <property type="entry name" value="ART10-like"/>
    <property type="match status" value="1"/>
</dbReference>
<sequence>MSVRIQLDKPHAHFTNLDLISGIVILSITGNETISLITVKLEGESRTRLAGPTNPRGTYDPYERDQAQLEVHKLLYQTQTVFPTQELLRASGGSGNYTLPGNTYRYPFQFKIRLNNDCSNNNSVLTNLSPLRLEMARNTDRHVKKTLPPTLSGLPGEAEIRYYVKATVQRPAFYKENFRAIAPFTFLPIEPPRPPANKREFYARRSHQFSPSIEVPGRPGLFRQPSMPTGPSASTVLPPNISIDGRLPDPPIITCNEPLPLRILITKKNDSPAKIYLQILSINLIAFTTVRAHELRREEVSSWTILSSANMRTPLNEVVGSDGSRVLEVDSRLWKQRTLPNTICPSFETCNIMRKYVLEVKVGLQWGSPNINPELSVQPLRIAVEVYSGIAPPQALLDQLHRRPTGQAPYMASNLRPPGVVNGPPPQSPRPPVQQGPSDHIEPSPGDIPDEAPPSYEDAMADDLGPIDGPRRQYEQQPSQTPIGDEKRSGNDRLFP</sequence>
<dbReference type="GO" id="GO:0005886">
    <property type="term" value="C:plasma membrane"/>
    <property type="evidence" value="ECO:0007669"/>
    <property type="project" value="TreeGrafter"/>
</dbReference>
<proteinExistence type="predicted"/>
<accession>A0AA39QTS4</accession>
<feature type="domain" description="Arrestin-like N-terminal" evidence="2">
    <location>
        <begin position="3"/>
        <end position="179"/>
    </location>
</feature>
<keyword evidence="4" id="KW-1185">Reference proteome</keyword>
<evidence type="ECO:0000313" key="4">
    <source>
        <dbReference type="Proteomes" id="UP001166286"/>
    </source>
</evidence>
<feature type="compositionally biased region" description="Pro residues" evidence="1">
    <location>
        <begin position="423"/>
        <end position="434"/>
    </location>
</feature>
<dbReference type="Pfam" id="PF00339">
    <property type="entry name" value="Arrestin_N"/>
    <property type="match status" value="1"/>
</dbReference>
<dbReference type="GO" id="GO:0005829">
    <property type="term" value="C:cytosol"/>
    <property type="evidence" value="ECO:0007669"/>
    <property type="project" value="TreeGrafter"/>
</dbReference>
<dbReference type="Gene3D" id="2.60.40.640">
    <property type="match status" value="1"/>
</dbReference>
<feature type="region of interest" description="Disordered" evidence="1">
    <location>
        <begin position="407"/>
        <end position="496"/>
    </location>
</feature>
<organism evidence="3 4">
    <name type="scientific">Cladonia borealis</name>
    <dbReference type="NCBI Taxonomy" id="184061"/>
    <lineage>
        <taxon>Eukaryota</taxon>
        <taxon>Fungi</taxon>
        <taxon>Dikarya</taxon>
        <taxon>Ascomycota</taxon>
        <taxon>Pezizomycotina</taxon>
        <taxon>Lecanoromycetes</taxon>
        <taxon>OSLEUM clade</taxon>
        <taxon>Lecanoromycetidae</taxon>
        <taxon>Lecanorales</taxon>
        <taxon>Lecanorineae</taxon>
        <taxon>Cladoniaceae</taxon>
        <taxon>Cladonia</taxon>
    </lineage>
</organism>
<dbReference type="InterPro" id="IPR014752">
    <property type="entry name" value="Arrestin-like_C"/>
</dbReference>
<evidence type="ECO:0000313" key="3">
    <source>
        <dbReference type="EMBL" id="KAK0509092.1"/>
    </source>
</evidence>
<feature type="compositionally biased region" description="Basic and acidic residues" evidence="1">
    <location>
        <begin position="484"/>
        <end position="496"/>
    </location>
</feature>
<dbReference type="PANTHER" id="PTHR11188:SF166">
    <property type="entry name" value="ARRESTIN (OR S-ANTIGEN), N-TERMINAL DOMAIN PROTEIN (AFU_ORTHOLOGUE AFUA_7G02050)"/>
    <property type="match status" value="1"/>
</dbReference>
<dbReference type="EMBL" id="JAFEKC020000019">
    <property type="protein sequence ID" value="KAK0509092.1"/>
    <property type="molecule type" value="Genomic_DNA"/>
</dbReference>
<name>A0AA39QTS4_9LECA</name>
<dbReference type="InterPro" id="IPR011021">
    <property type="entry name" value="Arrestin-like_N"/>
</dbReference>
<evidence type="ECO:0000256" key="1">
    <source>
        <dbReference type="SAM" id="MobiDB-lite"/>
    </source>
</evidence>
<dbReference type="GO" id="GO:0030674">
    <property type="term" value="F:protein-macromolecule adaptor activity"/>
    <property type="evidence" value="ECO:0007669"/>
    <property type="project" value="TreeGrafter"/>
</dbReference>
<dbReference type="Proteomes" id="UP001166286">
    <property type="component" value="Unassembled WGS sequence"/>
</dbReference>
<dbReference type="InterPro" id="IPR014756">
    <property type="entry name" value="Ig_E-set"/>
</dbReference>
<dbReference type="AlphaFoldDB" id="A0AA39QTS4"/>
<dbReference type="PANTHER" id="PTHR11188">
    <property type="entry name" value="ARRESTIN DOMAIN CONTAINING PROTEIN"/>
    <property type="match status" value="1"/>
</dbReference>
<evidence type="ECO:0000259" key="2">
    <source>
        <dbReference type="Pfam" id="PF00339"/>
    </source>
</evidence>
<dbReference type="GO" id="GO:0070086">
    <property type="term" value="P:ubiquitin-dependent endocytosis"/>
    <property type="evidence" value="ECO:0007669"/>
    <property type="project" value="TreeGrafter"/>
</dbReference>
<comment type="caution">
    <text evidence="3">The sequence shown here is derived from an EMBL/GenBank/DDBJ whole genome shotgun (WGS) entry which is preliminary data.</text>
</comment>
<dbReference type="GO" id="GO:0031625">
    <property type="term" value="F:ubiquitin protein ligase binding"/>
    <property type="evidence" value="ECO:0007669"/>
    <property type="project" value="TreeGrafter"/>
</dbReference>
<dbReference type="InterPro" id="IPR050357">
    <property type="entry name" value="Arrestin_domain-protein"/>
</dbReference>
<reference evidence="3" key="1">
    <citation type="submission" date="2023-03" db="EMBL/GenBank/DDBJ databases">
        <title>Complete genome of Cladonia borealis.</title>
        <authorList>
            <person name="Park H."/>
        </authorList>
    </citation>
    <scope>NUCLEOTIDE SEQUENCE</scope>
    <source>
        <strain evidence="3">ANT050790</strain>
    </source>
</reference>
<protein>
    <recommendedName>
        <fullName evidence="2">Arrestin-like N-terminal domain-containing protein</fullName>
    </recommendedName>
</protein>